<dbReference type="AlphaFoldDB" id="A0A0F4Z4F2"/>
<evidence type="ECO:0008006" key="3">
    <source>
        <dbReference type="Google" id="ProtNLM"/>
    </source>
</evidence>
<evidence type="ECO:0000313" key="1">
    <source>
        <dbReference type="EMBL" id="KKA24976.1"/>
    </source>
</evidence>
<gene>
    <name evidence="1" type="ORF">T310_1010</name>
</gene>
<comment type="caution">
    <text evidence="1">The sequence shown here is derived from an EMBL/GenBank/DDBJ whole genome shotgun (WGS) entry which is preliminary data.</text>
</comment>
<dbReference type="OrthoDB" id="4218316at2759"/>
<dbReference type="EMBL" id="LASV01000040">
    <property type="protein sequence ID" value="KKA24976.1"/>
    <property type="molecule type" value="Genomic_DNA"/>
</dbReference>
<protein>
    <recommendedName>
        <fullName evidence="3">F-box domain-containing protein</fullName>
    </recommendedName>
</protein>
<dbReference type="RefSeq" id="XP_013331588.1">
    <property type="nucleotide sequence ID" value="XM_013476134.1"/>
</dbReference>
<dbReference type="GeneID" id="25313164"/>
<accession>A0A0F4Z4F2</accession>
<name>A0A0F4Z4F2_RASE3</name>
<sequence>MPGLLDILYPWPVISILISHLGVGDLLQLSRVNTQCRAALHGFPLPAAPPAPEPAAPVVRPDIFVGLHRTPYWTALKAIAQMRCSEPNHRKGKQTNLCRNPLHKTRAPTAPAPVISASTAGPLERLTRAAISGIRPRCRRRTISLPAKGTFAAARPATDGSAPAVAGCSVRTWRRSDSGASARGVPMRLGSTRSVAALSLVRSTGVRGHDDAHGEMAGIWTALCQLAALLLTSSRCYGLRYGMLSEQ</sequence>
<evidence type="ECO:0000313" key="2">
    <source>
        <dbReference type="Proteomes" id="UP000053958"/>
    </source>
</evidence>
<proteinExistence type="predicted"/>
<organism evidence="1 2">
    <name type="scientific">Rasamsonia emersonii (strain ATCC 16479 / CBS 393.64 / IMI 116815)</name>
    <dbReference type="NCBI Taxonomy" id="1408163"/>
    <lineage>
        <taxon>Eukaryota</taxon>
        <taxon>Fungi</taxon>
        <taxon>Dikarya</taxon>
        <taxon>Ascomycota</taxon>
        <taxon>Pezizomycotina</taxon>
        <taxon>Eurotiomycetes</taxon>
        <taxon>Eurotiomycetidae</taxon>
        <taxon>Eurotiales</taxon>
        <taxon>Trichocomaceae</taxon>
        <taxon>Rasamsonia</taxon>
    </lineage>
</organism>
<dbReference type="Proteomes" id="UP000053958">
    <property type="component" value="Unassembled WGS sequence"/>
</dbReference>
<reference evidence="1 2" key="1">
    <citation type="submission" date="2015-04" db="EMBL/GenBank/DDBJ databases">
        <authorList>
            <person name="Heijne W.H."/>
            <person name="Fedorova N.D."/>
            <person name="Nierman W.C."/>
            <person name="Vollebregt A.W."/>
            <person name="Zhao Z."/>
            <person name="Wu L."/>
            <person name="Kumar M."/>
            <person name="Stam H."/>
            <person name="van den Berg M.A."/>
            <person name="Pel H.J."/>
        </authorList>
    </citation>
    <scope>NUCLEOTIDE SEQUENCE [LARGE SCALE GENOMIC DNA]</scope>
    <source>
        <strain evidence="1 2">CBS 393.64</strain>
    </source>
</reference>
<keyword evidence="2" id="KW-1185">Reference proteome</keyword>